<dbReference type="OrthoDB" id="2102136at2759"/>
<evidence type="ECO:0000256" key="2">
    <source>
        <dbReference type="SAM" id="SignalP"/>
    </source>
</evidence>
<dbReference type="Proteomes" id="UP000002729">
    <property type="component" value="Unassembled WGS sequence"/>
</dbReference>
<dbReference type="InParanoid" id="F0Y451"/>
<organism evidence="5">
    <name type="scientific">Aureococcus anophagefferens</name>
    <name type="common">Harmful bloom alga</name>
    <dbReference type="NCBI Taxonomy" id="44056"/>
    <lineage>
        <taxon>Eukaryota</taxon>
        <taxon>Sar</taxon>
        <taxon>Stramenopiles</taxon>
        <taxon>Ochrophyta</taxon>
        <taxon>Pelagophyceae</taxon>
        <taxon>Pelagomonadales</taxon>
        <taxon>Pelagomonadaceae</taxon>
        <taxon>Aureococcus</taxon>
    </lineage>
</organism>
<dbReference type="EMBL" id="GL833124">
    <property type="protein sequence ID" value="EGB10060.1"/>
    <property type="molecule type" value="Genomic_DNA"/>
</dbReference>
<evidence type="ECO:0000313" key="5">
    <source>
        <dbReference type="Proteomes" id="UP000002729"/>
    </source>
</evidence>
<dbReference type="Gene3D" id="1.25.40.10">
    <property type="entry name" value="Tetratricopeptide repeat domain"/>
    <property type="match status" value="1"/>
</dbReference>
<keyword evidence="2" id="KW-0732">Signal</keyword>
<dbReference type="GeneID" id="20223968"/>
<gene>
    <name evidence="4" type="ORF">AURANDRAFT_62596</name>
</gene>
<dbReference type="RefSeq" id="XP_009034895.1">
    <property type="nucleotide sequence ID" value="XM_009036647.1"/>
</dbReference>
<dbReference type="SUPFAM" id="SSF48452">
    <property type="entry name" value="TPR-like"/>
    <property type="match status" value="1"/>
</dbReference>
<feature type="domain" description="Glycosyltransferase 61 catalytic" evidence="3">
    <location>
        <begin position="590"/>
        <end position="708"/>
    </location>
</feature>
<feature type="chain" id="PRO_5013107652" description="Glycosyltransferase 61 catalytic domain-containing protein" evidence="2">
    <location>
        <begin position="16"/>
        <end position="779"/>
    </location>
</feature>
<dbReference type="AlphaFoldDB" id="F0Y451"/>
<dbReference type="KEGG" id="aaf:AURANDRAFT_62596"/>
<feature type="signal peptide" evidence="2">
    <location>
        <begin position="1"/>
        <end position="15"/>
    </location>
</feature>
<dbReference type="Pfam" id="PF04577">
    <property type="entry name" value="Glyco_transf_61"/>
    <property type="match status" value="1"/>
</dbReference>
<protein>
    <recommendedName>
        <fullName evidence="3">Glycosyltransferase 61 catalytic domain-containing protein</fullName>
    </recommendedName>
</protein>
<dbReference type="eggNOG" id="ENOG502T1W4">
    <property type="taxonomic scope" value="Eukaryota"/>
</dbReference>
<reference evidence="4 5" key="1">
    <citation type="journal article" date="2011" name="Proc. Natl. Acad. Sci. U.S.A.">
        <title>Niche of harmful alga Aureococcus anophagefferens revealed through ecogenomics.</title>
        <authorList>
            <person name="Gobler C.J."/>
            <person name="Berry D.L."/>
            <person name="Dyhrman S.T."/>
            <person name="Wilhelm S.W."/>
            <person name="Salamov A."/>
            <person name="Lobanov A.V."/>
            <person name="Zhang Y."/>
            <person name="Collier J.L."/>
            <person name="Wurch L.L."/>
            <person name="Kustka A.B."/>
            <person name="Dill B.D."/>
            <person name="Shah M."/>
            <person name="VerBerkmoes N.C."/>
            <person name="Kuo A."/>
            <person name="Terry A."/>
            <person name="Pangilinan J."/>
            <person name="Lindquist E.A."/>
            <person name="Lucas S."/>
            <person name="Paulsen I.T."/>
            <person name="Hattenrath-Lehmann T.K."/>
            <person name="Talmage S.C."/>
            <person name="Walker E.A."/>
            <person name="Koch F."/>
            <person name="Burson A.M."/>
            <person name="Marcoval M.A."/>
            <person name="Tang Y.Z."/>
            <person name="Lecleir G.R."/>
            <person name="Coyne K.J."/>
            <person name="Berg G.M."/>
            <person name="Bertrand E.M."/>
            <person name="Saito M.A."/>
            <person name="Gladyshev V.N."/>
            <person name="Grigoriev I.V."/>
        </authorList>
    </citation>
    <scope>NUCLEOTIDE SEQUENCE [LARGE SCALE GENOMIC DNA]</scope>
    <source>
        <strain evidence="5">CCMP 1984</strain>
    </source>
</reference>
<evidence type="ECO:0000256" key="1">
    <source>
        <dbReference type="SAM" id="MobiDB-lite"/>
    </source>
</evidence>
<dbReference type="GO" id="GO:0016757">
    <property type="term" value="F:glycosyltransferase activity"/>
    <property type="evidence" value="ECO:0007669"/>
    <property type="project" value="InterPro"/>
</dbReference>
<dbReference type="InterPro" id="IPR049625">
    <property type="entry name" value="Glyco_transf_61_cat"/>
</dbReference>
<evidence type="ECO:0000313" key="4">
    <source>
        <dbReference type="EMBL" id="EGB10060.1"/>
    </source>
</evidence>
<keyword evidence="5" id="KW-1185">Reference proteome</keyword>
<proteinExistence type="predicted"/>
<feature type="region of interest" description="Disordered" evidence="1">
    <location>
        <begin position="381"/>
        <end position="404"/>
    </location>
</feature>
<evidence type="ECO:0000259" key="3">
    <source>
        <dbReference type="Pfam" id="PF04577"/>
    </source>
</evidence>
<sequence>MIALAFLALAAFAAPETPIHEQIRASLAAGETALQASRWRASSEAYERVLQLMRSNSLQINIAAESQLYNNVGWAAFRLGEYERALARYEASARSCDRALVEGFSECLNKVYDNLHELVHKTLKRRGLAIEWMREGVESAARAASRRGLVGGAALRLGEVVRVRLGYLLVLHGSLDEAEATLRPLLEAAAGEAAANATAGAAAPRGVFGAPRAFDARRRALLQEAATYVGWSRAFRRDWAGASDAHVTAAALALPRDASGCARPRWRVQEGWFFPGAAAGDDEAADPGAFAGESWTVHALPVADVNWAPKPASAPRCVARRAAGAPVAGCGGARTDGGVARVRLVEIPDAFLGGRDGSALWQRKPHCVLFAGEMGASGSLPTDWGSPGVNGGLEASASDDEDRVPADALNSAPGDVVAIEAAVVLFDAREGHKMFWHHQAECVSRLALVLARLFDRDGSPAAHLPQKTRAALQRAVVLFPSSLTATVRALVRAGHGTARALERSRRLRPYEWRAGRVYSFHTAFVFDWPPPTPNTVSVEPEIWYPRTNASTVSVMVDAVADGASAAVASPLWLLELADRTAESETRRYVDSLFRLHFVPTSVLRLQAALLRAAFPPDPAKPPLARSPRFVIYYSRADCDKRHVRSEEALVTALTARFSGRIDVLPWQGGASPDVERAARDWSRAALVVGPHGAGLANMIHCLPGTTVLVLPAADGGGVGAPSASDEYFAHFALALDLDLNFFRIEEPPLMFSNYSSFSASEIDAIVDASERAVFPRVRS</sequence>
<name>F0Y451_AURAN</name>
<accession>F0Y451</accession>
<dbReference type="InterPro" id="IPR011990">
    <property type="entry name" value="TPR-like_helical_dom_sf"/>
</dbReference>